<protein>
    <recommendedName>
        <fullName evidence="5 6">Ribosome hibernation promoting factor</fullName>
        <shortName evidence="6">HPF</shortName>
    </recommendedName>
</protein>
<dbReference type="RefSeq" id="WP_154441773.1">
    <property type="nucleotide sequence ID" value="NZ_JAHLPJ010000001.1"/>
</dbReference>
<dbReference type="Pfam" id="PF16321">
    <property type="entry name" value="Ribosom_S30AE_C"/>
    <property type="match status" value="1"/>
</dbReference>
<feature type="domain" description="Sigma 54 modulation/S30EA ribosomal protein C-terminal" evidence="7">
    <location>
        <begin position="118"/>
        <end position="172"/>
    </location>
</feature>
<dbReference type="InterPro" id="IPR038416">
    <property type="entry name" value="Ribosom_S30AE_C_sf"/>
</dbReference>
<dbReference type="PANTHER" id="PTHR33231">
    <property type="entry name" value="30S RIBOSOMAL PROTEIN"/>
    <property type="match status" value="1"/>
</dbReference>
<dbReference type="CDD" id="cd00552">
    <property type="entry name" value="RaiA"/>
    <property type="match status" value="1"/>
</dbReference>
<dbReference type="Gene3D" id="3.30.505.50">
    <property type="entry name" value="Sigma 54 modulation/S30EA ribosomal protein, C-terminal domain"/>
    <property type="match status" value="1"/>
</dbReference>
<evidence type="ECO:0000256" key="6">
    <source>
        <dbReference type="HAMAP-Rule" id="MF_00839"/>
    </source>
</evidence>
<accession>A0A6N7Y2L7</accession>
<dbReference type="GO" id="GO:0045900">
    <property type="term" value="P:negative regulation of translational elongation"/>
    <property type="evidence" value="ECO:0007669"/>
    <property type="project" value="TreeGrafter"/>
</dbReference>
<dbReference type="InterPro" id="IPR050574">
    <property type="entry name" value="HPF/YfiA_ribosome-assoc"/>
</dbReference>
<dbReference type="GO" id="GO:0022627">
    <property type="term" value="C:cytosolic small ribosomal subunit"/>
    <property type="evidence" value="ECO:0007669"/>
    <property type="project" value="TreeGrafter"/>
</dbReference>
<dbReference type="Gene3D" id="3.30.160.100">
    <property type="entry name" value="Ribosome hibernation promotion factor-like"/>
    <property type="match status" value="1"/>
</dbReference>
<dbReference type="InterPro" id="IPR034694">
    <property type="entry name" value="HPF_long/plastid"/>
</dbReference>
<keyword evidence="1 6" id="KW-0963">Cytoplasm</keyword>
<gene>
    <name evidence="8" type="primary">raiA</name>
    <name evidence="6" type="synonym">hpf</name>
    <name evidence="8" type="ORF">FYJ83_14650</name>
</gene>
<dbReference type="Pfam" id="PF02482">
    <property type="entry name" value="Ribosomal_S30AE"/>
    <property type="match status" value="1"/>
</dbReference>
<dbReference type="InterPro" id="IPR003489">
    <property type="entry name" value="RHF/RaiA"/>
</dbReference>
<evidence type="ECO:0000259" key="7">
    <source>
        <dbReference type="Pfam" id="PF16321"/>
    </source>
</evidence>
<dbReference type="AlphaFoldDB" id="A0A6N7Y2L7"/>
<dbReference type="NCBIfam" id="TIGR00741">
    <property type="entry name" value="yfiA"/>
    <property type="match status" value="1"/>
</dbReference>
<evidence type="ECO:0000256" key="5">
    <source>
        <dbReference type="ARBA" id="ARBA00041148"/>
    </source>
</evidence>
<comment type="subunit">
    <text evidence="6">Interacts with 100S ribosomes.</text>
</comment>
<dbReference type="PANTHER" id="PTHR33231:SF1">
    <property type="entry name" value="30S RIBOSOMAL PROTEIN"/>
    <property type="match status" value="1"/>
</dbReference>
<dbReference type="GO" id="GO:0043024">
    <property type="term" value="F:ribosomal small subunit binding"/>
    <property type="evidence" value="ECO:0007669"/>
    <property type="project" value="TreeGrafter"/>
</dbReference>
<dbReference type="FunFam" id="3.30.505.50:FF:000001">
    <property type="entry name" value="Ribosome hibernation promoting factor"/>
    <property type="match status" value="1"/>
</dbReference>
<sequence length="177" mass="20631">MILKFTGKNMEITDALRDVTEKKLGKLDKYFQQNIEGNVTFSSEKNRKIIEVTINLPGTIIRAEEATDDMYASIDKSVDVLERQIRKYKTKLQKRFKNNETIRFENVVPLQSEDDFEKPKLVKKKKFGLKPMSSEEAILQMELLGHNFFVFMDGNNEDVKVVYKRKDGNYGIIEPEI</sequence>
<dbReference type="SUPFAM" id="SSF69754">
    <property type="entry name" value="Ribosome binding protein Y (YfiA homologue)"/>
    <property type="match status" value="1"/>
</dbReference>
<dbReference type="HAMAP" id="MF_00839">
    <property type="entry name" value="HPF"/>
    <property type="match status" value="1"/>
</dbReference>
<evidence type="ECO:0000256" key="1">
    <source>
        <dbReference type="ARBA" id="ARBA00022490"/>
    </source>
</evidence>
<reference evidence="8 9" key="1">
    <citation type="submission" date="2019-09" db="EMBL/GenBank/DDBJ databases">
        <title>In-depth cultivation of the pig gut microbiome towards novel bacterial diversity and tailored functional studies.</title>
        <authorList>
            <person name="Wylensek D."/>
            <person name="Hitch T.C.A."/>
            <person name="Clavel T."/>
        </authorList>
    </citation>
    <scope>NUCLEOTIDE SEQUENCE [LARGE SCALE GENOMIC DNA]</scope>
    <source>
        <strain evidence="8 9">WCA3-693-APC-4?</strain>
    </source>
</reference>
<evidence type="ECO:0000256" key="4">
    <source>
        <dbReference type="ARBA" id="ARBA00038695"/>
    </source>
</evidence>
<comment type="similarity">
    <text evidence="3">Belongs to the HPF/YfiA ribosome-associated protein family. Short HPF subfamily.</text>
</comment>
<comment type="function">
    <text evidence="6">Required for dimerization of active 70S ribosomes into 100S ribosomes in stationary phase; 100S ribosomes are translationally inactive and sometimes present during exponential growth.</text>
</comment>
<dbReference type="InterPro" id="IPR032528">
    <property type="entry name" value="Ribosom_S30AE_C"/>
</dbReference>
<comment type="similarity">
    <text evidence="6">Belongs to the HPF/YfiA ribosome-associated protein family. Long HPF subfamily.</text>
</comment>
<dbReference type="Proteomes" id="UP000469523">
    <property type="component" value="Unassembled WGS sequence"/>
</dbReference>
<comment type="subunit">
    <text evidence="4">Associates exclusively with 100S ribosomes, which are dimers of 70S ribosomes.</text>
</comment>
<evidence type="ECO:0000313" key="8">
    <source>
        <dbReference type="EMBL" id="MSU02698.1"/>
    </source>
</evidence>
<dbReference type="FunFam" id="3.30.160.100:FF:000001">
    <property type="entry name" value="Ribosome hibernation promoting factor"/>
    <property type="match status" value="1"/>
</dbReference>
<dbReference type="InterPro" id="IPR036567">
    <property type="entry name" value="RHF-like"/>
</dbReference>
<evidence type="ECO:0000256" key="2">
    <source>
        <dbReference type="ARBA" id="ARBA00022845"/>
    </source>
</evidence>
<comment type="subcellular location">
    <subcellularLocation>
        <location evidence="6">Cytoplasm</location>
    </subcellularLocation>
</comment>
<name>A0A6N7Y2L7_9FIRM</name>
<evidence type="ECO:0000313" key="9">
    <source>
        <dbReference type="Proteomes" id="UP000469523"/>
    </source>
</evidence>
<organism evidence="8 9">
    <name type="scientific">Tissierella pigra</name>
    <dbReference type="NCBI Taxonomy" id="2607614"/>
    <lineage>
        <taxon>Bacteria</taxon>
        <taxon>Bacillati</taxon>
        <taxon>Bacillota</taxon>
        <taxon>Tissierellia</taxon>
        <taxon>Tissierellales</taxon>
        <taxon>Tissierellaceae</taxon>
        <taxon>Tissierella</taxon>
    </lineage>
</organism>
<keyword evidence="9" id="KW-1185">Reference proteome</keyword>
<proteinExistence type="inferred from homology"/>
<evidence type="ECO:0000256" key="3">
    <source>
        <dbReference type="ARBA" id="ARBA00038434"/>
    </source>
</evidence>
<keyword evidence="2 6" id="KW-0810">Translation regulation</keyword>
<dbReference type="EMBL" id="VUNQ01000040">
    <property type="protein sequence ID" value="MSU02698.1"/>
    <property type="molecule type" value="Genomic_DNA"/>
</dbReference>
<comment type="caution">
    <text evidence="8">The sequence shown here is derived from an EMBL/GenBank/DDBJ whole genome shotgun (WGS) entry which is preliminary data.</text>
</comment>